<dbReference type="SUPFAM" id="SSF48726">
    <property type="entry name" value="Immunoglobulin"/>
    <property type="match status" value="1"/>
</dbReference>
<protein>
    <recommendedName>
        <fullName evidence="2">Immunoglobulin V-set domain-containing protein</fullName>
    </recommendedName>
</protein>
<proteinExistence type="predicted"/>
<reference evidence="3" key="2">
    <citation type="submission" date="2025-09" db="UniProtKB">
        <authorList>
            <consortium name="Ensembl"/>
        </authorList>
    </citation>
    <scope>IDENTIFICATION</scope>
</reference>
<dbReference type="Gene3D" id="2.60.40.10">
    <property type="entry name" value="Immunoglobulins"/>
    <property type="match status" value="1"/>
</dbReference>
<dbReference type="InterPro" id="IPR036179">
    <property type="entry name" value="Ig-like_dom_sf"/>
</dbReference>
<feature type="region of interest" description="Disordered" evidence="1">
    <location>
        <begin position="162"/>
        <end position="185"/>
    </location>
</feature>
<dbReference type="Ensembl" id="ENSPMGT00000023551.1">
    <property type="protein sequence ID" value="ENSPMGP00000022109.1"/>
    <property type="gene ID" value="ENSPMGG00000017898.1"/>
</dbReference>
<evidence type="ECO:0000256" key="1">
    <source>
        <dbReference type="SAM" id="MobiDB-lite"/>
    </source>
</evidence>
<dbReference type="STRING" id="409849.ENSPMGP00000022109"/>
<evidence type="ECO:0000259" key="2">
    <source>
        <dbReference type="Pfam" id="PF07686"/>
    </source>
</evidence>
<keyword evidence="4" id="KW-1185">Reference proteome</keyword>
<dbReference type="InterPro" id="IPR013106">
    <property type="entry name" value="Ig_V-set"/>
</dbReference>
<feature type="compositionally biased region" description="Pro residues" evidence="1">
    <location>
        <begin position="168"/>
        <end position="182"/>
    </location>
</feature>
<name>A0A3B4B082_9GOBI</name>
<reference evidence="3" key="1">
    <citation type="submission" date="2025-08" db="UniProtKB">
        <authorList>
            <consortium name="Ensembl"/>
        </authorList>
    </citation>
    <scope>IDENTIFICATION</scope>
</reference>
<sequence length="227" mass="25844">MCREFSLSTCIYLYIYLTGTISKQIFIQTNHNLELHVSNSQIQTGAFFWKFNGSRSIITMYPDKSKYTGSEYKDRVEFLPQNLSLILKNLQLNDTGCYTAVASKDKDSILDTFFITVEGEFKHMSIIITNTEINLISSMLSPQPHCTTEVYNISRSFTCDTQSCEPHPQTPGPTEQPHPQTPGPTFLDLKRSKDSIICNHSNHVSWTIVTRNYRELCPKGNEAKANL</sequence>
<dbReference type="Pfam" id="PF07686">
    <property type="entry name" value="V-set"/>
    <property type="match status" value="1"/>
</dbReference>
<dbReference type="InterPro" id="IPR013783">
    <property type="entry name" value="Ig-like_fold"/>
</dbReference>
<evidence type="ECO:0000313" key="4">
    <source>
        <dbReference type="Proteomes" id="UP000261520"/>
    </source>
</evidence>
<organism evidence="3 4">
    <name type="scientific">Periophthalmus magnuspinnatus</name>
    <dbReference type="NCBI Taxonomy" id="409849"/>
    <lineage>
        <taxon>Eukaryota</taxon>
        <taxon>Metazoa</taxon>
        <taxon>Chordata</taxon>
        <taxon>Craniata</taxon>
        <taxon>Vertebrata</taxon>
        <taxon>Euteleostomi</taxon>
        <taxon>Actinopterygii</taxon>
        <taxon>Neopterygii</taxon>
        <taxon>Teleostei</taxon>
        <taxon>Neoteleostei</taxon>
        <taxon>Acanthomorphata</taxon>
        <taxon>Gobiaria</taxon>
        <taxon>Gobiiformes</taxon>
        <taxon>Gobioidei</taxon>
        <taxon>Gobiidae</taxon>
        <taxon>Oxudercinae</taxon>
        <taxon>Periophthalmus</taxon>
    </lineage>
</organism>
<feature type="domain" description="Immunoglobulin V-set" evidence="2">
    <location>
        <begin position="28"/>
        <end position="102"/>
    </location>
</feature>
<accession>A0A3B4B082</accession>
<evidence type="ECO:0000313" key="3">
    <source>
        <dbReference type="Ensembl" id="ENSPMGP00000022109.1"/>
    </source>
</evidence>
<dbReference type="AlphaFoldDB" id="A0A3B4B082"/>
<dbReference type="Proteomes" id="UP000261520">
    <property type="component" value="Unplaced"/>
</dbReference>